<proteinExistence type="predicted"/>
<feature type="domain" description="AAA+ ATPase" evidence="1">
    <location>
        <begin position="53"/>
        <end position="209"/>
    </location>
</feature>
<evidence type="ECO:0000313" key="3">
    <source>
        <dbReference type="Proteomes" id="UP001380186"/>
    </source>
</evidence>
<keyword evidence="3" id="KW-1185">Reference proteome</keyword>
<dbReference type="EMBL" id="AP029022">
    <property type="protein sequence ID" value="BEV05033.1"/>
    <property type="molecule type" value="Genomic_DNA"/>
</dbReference>
<reference evidence="2 3" key="1">
    <citation type="journal article" date="2020" name="Microbes Environ.">
        <title>Synthetic bacterial community of duckweed: a simple and stable system to study plant-microbe interactions.</title>
        <authorList>
            <person name="Ishizawa H."/>
            <person name="Tada M."/>
            <person name="Kuroda M."/>
            <person name="Inoue D."/>
            <person name="Futamata H."/>
            <person name="Ike M."/>
        </authorList>
    </citation>
    <scope>NUCLEOTIDE SEQUENCE [LARGE SCALE GENOMIC DNA]</scope>
    <source>
        <strain evidence="2 3">DW100</strain>
    </source>
</reference>
<dbReference type="Pfam" id="PF05621">
    <property type="entry name" value="TniB"/>
    <property type="match status" value="1"/>
</dbReference>
<dbReference type="SUPFAM" id="SSF52540">
    <property type="entry name" value="P-loop containing nucleoside triphosphate hydrolases"/>
    <property type="match status" value="1"/>
</dbReference>
<dbReference type="InterPro" id="IPR008868">
    <property type="entry name" value="TniB"/>
</dbReference>
<dbReference type="SMART" id="SM00382">
    <property type="entry name" value="AAA"/>
    <property type="match status" value="1"/>
</dbReference>
<accession>A0ABN7CFD9</accession>
<organism evidence="2 3">
    <name type="scientific">Chryseobacterium gambrini</name>
    <dbReference type="NCBI Taxonomy" id="373672"/>
    <lineage>
        <taxon>Bacteria</taxon>
        <taxon>Pseudomonadati</taxon>
        <taxon>Bacteroidota</taxon>
        <taxon>Flavobacteriia</taxon>
        <taxon>Flavobacteriales</taxon>
        <taxon>Weeksellaceae</taxon>
        <taxon>Chryseobacterium group</taxon>
        <taxon>Chryseobacterium</taxon>
    </lineage>
</organism>
<dbReference type="Proteomes" id="UP001380186">
    <property type="component" value="Chromosome"/>
</dbReference>
<name>A0ABN7CFD9_9FLAO</name>
<dbReference type="Gene3D" id="3.40.50.300">
    <property type="entry name" value="P-loop containing nucleotide triphosphate hydrolases"/>
    <property type="match status" value="1"/>
</dbReference>
<evidence type="ECO:0000259" key="1">
    <source>
        <dbReference type="SMART" id="SM00382"/>
    </source>
</evidence>
<dbReference type="RefSeq" id="WP_338612796.1">
    <property type="nucleotide sequence ID" value="NZ_AP029022.1"/>
</dbReference>
<sequence length="293" mass="33681">MKHLSEKTKIFVETASIEDRILSCRNNKWIGYGQATKIMSKLDEMIIYPKNHRMPNLLIVGDSNNGKTAILDRFKKKYESYVDEDISVVNPVVYVQAPPEPDERRFYNAILEVLFAPTRTSEKLDSRYLRVKRLLEKLRTKVLIIDEIHHVLAGAPAKQRKFLNVIKHLANDLQICIVCAGTKLAFNVIQSDQQLANRFEPRVLPRWNNDIELKRLLLSFETLLPLQKESLLIEPSMVNKILSMSDGLIGEIAKILELSSIEALKSGEEKITKDILNNIDFLSPLDRKKKFIT</sequence>
<dbReference type="InterPro" id="IPR003593">
    <property type="entry name" value="AAA+_ATPase"/>
</dbReference>
<evidence type="ECO:0000313" key="2">
    <source>
        <dbReference type="EMBL" id="BEV05033.1"/>
    </source>
</evidence>
<protein>
    <submittedName>
        <fullName evidence="2">TniB family NTP-binding protein</fullName>
    </submittedName>
</protein>
<gene>
    <name evidence="2" type="ORF">CRDW_24070</name>
</gene>
<dbReference type="InterPro" id="IPR027417">
    <property type="entry name" value="P-loop_NTPase"/>
</dbReference>